<evidence type="ECO:0000313" key="2">
    <source>
        <dbReference type="EMBL" id="UWQ58150.1"/>
    </source>
</evidence>
<keyword evidence="3" id="KW-1185">Reference proteome</keyword>
<proteinExistence type="predicted"/>
<feature type="transmembrane region" description="Helical" evidence="1">
    <location>
        <begin position="72"/>
        <end position="92"/>
    </location>
</feature>
<feature type="transmembrane region" description="Helical" evidence="1">
    <location>
        <begin position="25"/>
        <end position="52"/>
    </location>
</feature>
<accession>A0ABY5WVP4</accession>
<keyword evidence="1" id="KW-0812">Transmembrane</keyword>
<dbReference type="EMBL" id="CP081078">
    <property type="protein sequence ID" value="UWQ58150.1"/>
    <property type="molecule type" value="Genomic_DNA"/>
</dbReference>
<organism evidence="2 3">
    <name type="scientific">Leisingera caerulea</name>
    <name type="common">Phaeobacter caeruleus</name>
    <dbReference type="NCBI Taxonomy" id="506591"/>
    <lineage>
        <taxon>Bacteria</taxon>
        <taxon>Pseudomonadati</taxon>
        <taxon>Pseudomonadota</taxon>
        <taxon>Alphaproteobacteria</taxon>
        <taxon>Rhodobacterales</taxon>
        <taxon>Roseobacteraceae</taxon>
        <taxon>Leisingera</taxon>
    </lineage>
</organism>
<evidence type="ECO:0000313" key="3">
    <source>
        <dbReference type="Proteomes" id="UP001058184"/>
    </source>
</evidence>
<gene>
    <name evidence="2" type="ORF">K3722_16935</name>
</gene>
<keyword evidence="1" id="KW-0472">Membrane</keyword>
<protein>
    <recommendedName>
        <fullName evidence="4">AI-2E family transporter</fullName>
    </recommendedName>
</protein>
<name>A0ABY5WVP4_LEICA</name>
<keyword evidence="1" id="KW-1133">Transmembrane helix</keyword>
<reference evidence="2" key="1">
    <citation type="submission" date="2021-08" db="EMBL/GenBank/DDBJ databases">
        <authorList>
            <person name="Nwanade C."/>
            <person name="Wang M."/>
            <person name="Masoudi A."/>
            <person name="Yu Z."/>
            <person name="Liu J."/>
        </authorList>
    </citation>
    <scope>NUCLEOTIDE SEQUENCE</scope>
    <source>
        <strain evidence="2">S141</strain>
    </source>
</reference>
<evidence type="ECO:0000256" key="1">
    <source>
        <dbReference type="SAM" id="Phobius"/>
    </source>
</evidence>
<dbReference type="RefSeq" id="WP_065269051.1">
    <property type="nucleotide sequence ID" value="NZ_CP081078.1"/>
</dbReference>
<dbReference type="Proteomes" id="UP001058184">
    <property type="component" value="Chromosome"/>
</dbReference>
<sequence length="97" mass="10936">MEAEITAHGNGAAWQLLPQSGVAGIALAVLFLYLFFRHLMFVLMVMDILLGFLRRFSWFPKEGSRLKAFGHWVTAVVLFAGYLVAAMQFGWIEFVPV</sequence>
<evidence type="ECO:0008006" key="4">
    <source>
        <dbReference type="Google" id="ProtNLM"/>
    </source>
</evidence>